<feature type="transmembrane region" description="Helical" evidence="5">
    <location>
        <begin position="103"/>
        <end position="122"/>
    </location>
</feature>
<evidence type="ECO:0000256" key="5">
    <source>
        <dbReference type="SAM" id="Phobius"/>
    </source>
</evidence>
<dbReference type="EMBL" id="AZBU02000007">
    <property type="protein sequence ID" value="TKR69422.1"/>
    <property type="molecule type" value="Genomic_DNA"/>
</dbReference>
<reference evidence="7 8" key="1">
    <citation type="journal article" date="2015" name="Genome Biol.">
        <title>Comparative genomics of Steinernema reveals deeply conserved gene regulatory networks.</title>
        <authorList>
            <person name="Dillman A.R."/>
            <person name="Macchietto M."/>
            <person name="Porter C.F."/>
            <person name="Rogers A."/>
            <person name="Williams B."/>
            <person name="Antoshechkin I."/>
            <person name="Lee M.M."/>
            <person name="Goodwin Z."/>
            <person name="Lu X."/>
            <person name="Lewis E.E."/>
            <person name="Goodrich-Blair H."/>
            <person name="Stock S.P."/>
            <person name="Adams B.J."/>
            <person name="Sternberg P.W."/>
            <person name="Mortazavi A."/>
        </authorList>
    </citation>
    <scope>NUCLEOTIDE SEQUENCE [LARGE SCALE GENOMIC DNA]</scope>
    <source>
        <strain evidence="7 8">ALL</strain>
    </source>
</reference>
<keyword evidence="3 5" id="KW-1133">Transmembrane helix</keyword>
<feature type="transmembrane region" description="Helical" evidence="5">
    <location>
        <begin position="185"/>
        <end position="207"/>
    </location>
</feature>
<dbReference type="STRING" id="34508.A0A4U5MJI7"/>
<dbReference type="InterPro" id="IPR017452">
    <property type="entry name" value="GPCR_Rhodpsn_7TM"/>
</dbReference>
<dbReference type="InterPro" id="IPR019424">
    <property type="entry name" value="7TM_GPCR_Srsx"/>
</dbReference>
<protein>
    <recommendedName>
        <fullName evidence="6">G-protein coupled receptors family 1 profile domain-containing protein</fullName>
    </recommendedName>
</protein>
<sequence>MQLPSQRWNYVMTTPTHKADGEVSGTCMTIVKASQIFFGVCVFGNFHIVLATYLHKSLRSKCGLLLAILAFCDLWCLAFELFSAVRLLTHTSTMTRSRCFWSISPYVVIENGETCMLLVVGFDRLMAICFPFKYRVIPTERYIAALIAPGVIYSCSLFILSAIKMNNDMIPVCNLPLAYPEDMSYLWNTLTMVSCVMTLLVYFLTYLPDALQICPENGRFCCLGSDQNPESLGQHIGFKRSFLCGLVAVISGYNFCYKANGI</sequence>
<dbReference type="OrthoDB" id="5850333at2759"/>
<dbReference type="SMART" id="SM01381">
    <property type="entry name" value="7TM_GPCR_Srsx"/>
    <property type="match status" value="1"/>
</dbReference>
<evidence type="ECO:0000256" key="3">
    <source>
        <dbReference type="ARBA" id="ARBA00022989"/>
    </source>
</evidence>
<evidence type="ECO:0000313" key="8">
    <source>
        <dbReference type="Proteomes" id="UP000298663"/>
    </source>
</evidence>
<reference evidence="7 8" key="2">
    <citation type="journal article" date="2019" name="G3 (Bethesda)">
        <title>Hybrid Assembly of the Genome of the Entomopathogenic Nematode Steinernema carpocapsae Identifies the X-Chromosome.</title>
        <authorList>
            <person name="Serra L."/>
            <person name="Macchietto M."/>
            <person name="Macias-Munoz A."/>
            <person name="McGill C.J."/>
            <person name="Rodriguez I.M."/>
            <person name="Rodriguez B."/>
            <person name="Murad R."/>
            <person name="Mortazavi A."/>
        </authorList>
    </citation>
    <scope>NUCLEOTIDE SEQUENCE [LARGE SCALE GENOMIC DNA]</scope>
    <source>
        <strain evidence="7 8">ALL</strain>
    </source>
</reference>
<feature type="domain" description="G-protein coupled receptors family 1 profile" evidence="6">
    <location>
        <begin position="44"/>
        <end position="207"/>
    </location>
</feature>
<dbReference type="CDD" id="cd00637">
    <property type="entry name" value="7tm_classA_rhodopsin-like"/>
    <property type="match status" value="1"/>
</dbReference>
<dbReference type="PROSITE" id="PS50262">
    <property type="entry name" value="G_PROTEIN_RECEP_F1_2"/>
    <property type="match status" value="1"/>
</dbReference>
<evidence type="ECO:0000259" key="6">
    <source>
        <dbReference type="PROSITE" id="PS50262"/>
    </source>
</evidence>
<evidence type="ECO:0000313" key="7">
    <source>
        <dbReference type="EMBL" id="TKR69422.1"/>
    </source>
</evidence>
<evidence type="ECO:0000256" key="1">
    <source>
        <dbReference type="ARBA" id="ARBA00004370"/>
    </source>
</evidence>
<feature type="transmembrane region" description="Helical" evidence="5">
    <location>
        <begin position="142"/>
        <end position="165"/>
    </location>
</feature>
<feature type="transmembrane region" description="Helical" evidence="5">
    <location>
        <begin position="36"/>
        <end position="55"/>
    </location>
</feature>
<dbReference type="GO" id="GO:0004930">
    <property type="term" value="F:G protein-coupled receptor activity"/>
    <property type="evidence" value="ECO:0007669"/>
    <property type="project" value="InterPro"/>
</dbReference>
<dbReference type="InterPro" id="IPR000276">
    <property type="entry name" value="GPCR_Rhodpsn"/>
</dbReference>
<dbReference type="Pfam" id="PF10320">
    <property type="entry name" value="7TM_GPCR_Srsx"/>
    <property type="match status" value="1"/>
</dbReference>
<gene>
    <name evidence="7" type="ORF">L596_021586</name>
</gene>
<proteinExistence type="predicted"/>
<dbReference type="SUPFAM" id="SSF81321">
    <property type="entry name" value="Family A G protein-coupled receptor-like"/>
    <property type="match status" value="1"/>
</dbReference>
<dbReference type="Proteomes" id="UP000298663">
    <property type="component" value="Unassembled WGS sequence"/>
</dbReference>
<keyword evidence="2 5" id="KW-0812">Transmembrane</keyword>
<keyword evidence="8" id="KW-1185">Reference proteome</keyword>
<keyword evidence="4 5" id="KW-0472">Membrane</keyword>
<feature type="transmembrane region" description="Helical" evidence="5">
    <location>
        <begin position="62"/>
        <end position="83"/>
    </location>
</feature>
<evidence type="ECO:0000256" key="2">
    <source>
        <dbReference type="ARBA" id="ARBA00022692"/>
    </source>
</evidence>
<accession>A0A4U5MJI7</accession>
<evidence type="ECO:0000256" key="4">
    <source>
        <dbReference type="ARBA" id="ARBA00023136"/>
    </source>
</evidence>
<comment type="caution">
    <text evidence="7">The sequence shown here is derived from an EMBL/GenBank/DDBJ whole genome shotgun (WGS) entry which is preliminary data.</text>
</comment>
<dbReference type="PANTHER" id="PTHR23360:SF68">
    <property type="entry name" value="G-PROTEIN COUPLED RECEPTORS FAMILY 1 PROFILE DOMAIN-CONTAINING PROTEIN"/>
    <property type="match status" value="1"/>
</dbReference>
<comment type="subcellular location">
    <subcellularLocation>
        <location evidence="1">Membrane</location>
    </subcellularLocation>
</comment>
<organism evidence="7 8">
    <name type="scientific">Steinernema carpocapsae</name>
    <name type="common">Entomopathogenic nematode</name>
    <dbReference type="NCBI Taxonomy" id="34508"/>
    <lineage>
        <taxon>Eukaryota</taxon>
        <taxon>Metazoa</taxon>
        <taxon>Ecdysozoa</taxon>
        <taxon>Nematoda</taxon>
        <taxon>Chromadorea</taxon>
        <taxon>Rhabditida</taxon>
        <taxon>Tylenchina</taxon>
        <taxon>Panagrolaimomorpha</taxon>
        <taxon>Strongyloidoidea</taxon>
        <taxon>Steinernematidae</taxon>
        <taxon>Steinernema</taxon>
    </lineage>
</organism>
<dbReference type="AlphaFoldDB" id="A0A4U5MJI7"/>
<name>A0A4U5MJI7_STECR</name>
<dbReference type="Gene3D" id="1.20.1070.10">
    <property type="entry name" value="Rhodopsin 7-helix transmembrane proteins"/>
    <property type="match status" value="1"/>
</dbReference>
<dbReference type="InterPro" id="IPR047130">
    <property type="entry name" value="7TM_GPCR_Srsx_nematod"/>
</dbReference>
<dbReference type="PANTHER" id="PTHR23360">
    <property type="entry name" value="G-PROTEIN COUPLED RECEPTORS FAMILY 1 PROFILE DOMAIN-CONTAINING PROTEIN-RELATED"/>
    <property type="match status" value="1"/>
</dbReference>
<dbReference type="GO" id="GO:0016020">
    <property type="term" value="C:membrane"/>
    <property type="evidence" value="ECO:0007669"/>
    <property type="project" value="UniProtKB-SubCell"/>
</dbReference>